<proteinExistence type="predicted"/>
<evidence type="ECO:0000313" key="6">
    <source>
        <dbReference type="EMBL" id="TWE06046.1"/>
    </source>
</evidence>
<dbReference type="InterPro" id="IPR019109">
    <property type="entry name" value="MamF_MmsF"/>
</dbReference>
<comment type="subcellular location">
    <subcellularLocation>
        <location evidence="1">Membrane</location>
        <topology evidence="1">Multi-pass membrane protein</topology>
    </subcellularLocation>
</comment>
<dbReference type="EMBL" id="VIVN01000002">
    <property type="protein sequence ID" value="TWE06046.1"/>
    <property type="molecule type" value="Genomic_DNA"/>
</dbReference>
<dbReference type="RefSeq" id="WP_176541150.1">
    <property type="nucleotide sequence ID" value="NZ_VIVN01000002.1"/>
</dbReference>
<gene>
    <name evidence="6" type="ORF">FB550_10264</name>
</gene>
<evidence type="ECO:0000256" key="4">
    <source>
        <dbReference type="ARBA" id="ARBA00023136"/>
    </source>
</evidence>
<dbReference type="Pfam" id="PF09685">
    <property type="entry name" value="MamF_MmsF"/>
    <property type="match status" value="1"/>
</dbReference>
<organism evidence="6 7">
    <name type="scientific">Neobacillus bataviensis</name>
    <dbReference type="NCBI Taxonomy" id="220685"/>
    <lineage>
        <taxon>Bacteria</taxon>
        <taxon>Bacillati</taxon>
        <taxon>Bacillota</taxon>
        <taxon>Bacilli</taxon>
        <taxon>Bacillales</taxon>
        <taxon>Bacillaceae</taxon>
        <taxon>Neobacillus</taxon>
    </lineage>
</organism>
<name>A0A561DRN3_9BACI</name>
<sequence>MIKSEERLLAAGMYVLSLFFPIIAPLIIWLLKKEESTFIDIHGKEYFNFFISYLIYSIVAGILTIVIIGIFLLWVLGIAALIFSIIAAVKAYEGKEYRFPWIFRLIK</sequence>
<accession>A0A561DRN3</accession>
<feature type="transmembrane region" description="Helical" evidence="5">
    <location>
        <begin position="12"/>
        <end position="31"/>
    </location>
</feature>
<dbReference type="Proteomes" id="UP000319671">
    <property type="component" value="Unassembled WGS sequence"/>
</dbReference>
<evidence type="ECO:0000256" key="1">
    <source>
        <dbReference type="ARBA" id="ARBA00004141"/>
    </source>
</evidence>
<keyword evidence="7" id="KW-1185">Reference proteome</keyword>
<dbReference type="AlphaFoldDB" id="A0A561DRN3"/>
<keyword evidence="4 5" id="KW-0472">Membrane</keyword>
<keyword evidence="2 5" id="KW-0812">Transmembrane</keyword>
<reference evidence="6 7" key="1">
    <citation type="submission" date="2019-06" db="EMBL/GenBank/DDBJ databases">
        <title>Sorghum-associated microbial communities from plants grown in Nebraska, USA.</title>
        <authorList>
            <person name="Schachtman D."/>
        </authorList>
    </citation>
    <scope>NUCLEOTIDE SEQUENCE [LARGE SCALE GENOMIC DNA]</scope>
    <source>
        <strain evidence="6 7">2482</strain>
    </source>
</reference>
<feature type="transmembrane region" description="Helical" evidence="5">
    <location>
        <begin position="51"/>
        <end position="83"/>
    </location>
</feature>
<evidence type="ECO:0000313" key="7">
    <source>
        <dbReference type="Proteomes" id="UP000319671"/>
    </source>
</evidence>
<evidence type="ECO:0008006" key="8">
    <source>
        <dbReference type="Google" id="ProtNLM"/>
    </source>
</evidence>
<protein>
    <recommendedName>
        <fullName evidence="8">Tic20 family protein</fullName>
    </recommendedName>
</protein>
<comment type="caution">
    <text evidence="6">The sequence shown here is derived from an EMBL/GenBank/DDBJ whole genome shotgun (WGS) entry which is preliminary data.</text>
</comment>
<evidence type="ECO:0000256" key="2">
    <source>
        <dbReference type="ARBA" id="ARBA00022692"/>
    </source>
</evidence>
<evidence type="ECO:0000256" key="5">
    <source>
        <dbReference type="SAM" id="Phobius"/>
    </source>
</evidence>
<keyword evidence="3 5" id="KW-1133">Transmembrane helix</keyword>
<evidence type="ECO:0000256" key="3">
    <source>
        <dbReference type="ARBA" id="ARBA00022989"/>
    </source>
</evidence>